<proteinExistence type="predicted"/>
<dbReference type="Proteomes" id="UP000789525">
    <property type="component" value="Unassembled WGS sequence"/>
</dbReference>
<keyword evidence="2" id="KW-1185">Reference proteome</keyword>
<name>A0ACA9PWM6_9GLOM</name>
<comment type="caution">
    <text evidence="1">The sequence shown here is derived from an EMBL/GenBank/DDBJ whole genome shotgun (WGS) entry which is preliminary data.</text>
</comment>
<protein>
    <submittedName>
        <fullName evidence="1">4675_t:CDS:1</fullName>
    </submittedName>
</protein>
<accession>A0ACA9PWM6</accession>
<evidence type="ECO:0000313" key="2">
    <source>
        <dbReference type="Proteomes" id="UP000789525"/>
    </source>
</evidence>
<evidence type="ECO:0000313" key="1">
    <source>
        <dbReference type="EMBL" id="CAG8725113.1"/>
    </source>
</evidence>
<sequence length="66" mass="7473">MPQNDRVVNEYMTADDQESDYLIMPSTSDDLKKMRVRAEQDRDQGCLRGSASLKVARPKSVPSRGE</sequence>
<reference evidence="1" key="1">
    <citation type="submission" date="2021-06" db="EMBL/GenBank/DDBJ databases">
        <authorList>
            <person name="Kallberg Y."/>
            <person name="Tangrot J."/>
            <person name="Rosling A."/>
        </authorList>
    </citation>
    <scope>NUCLEOTIDE SEQUENCE</scope>
    <source>
        <strain evidence="1">CL356</strain>
    </source>
</reference>
<dbReference type="EMBL" id="CAJVPT010040303">
    <property type="protein sequence ID" value="CAG8725113.1"/>
    <property type="molecule type" value="Genomic_DNA"/>
</dbReference>
<organism evidence="1 2">
    <name type="scientific">Acaulospora colombiana</name>
    <dbReference type="NCBI Taxonomy" id="27376"/>
    <lineage>
        <taxon>Eukaryota</taxon>
        <taxon>Fungi</taxon>
        <taxon>Fungi incertae sedis</taxon>
        <taxon>Mucoromycota</taxon>
        <taxon>Glomeromycotina</taxon>
        <taxon>Glomeromycetes</taxon>
        <taxon>Diversisporales</taxon>
        <taxon>Acaulosporaceae</taxon>
        <taxon>Acaulospora</taxon>
    </lineage>
</organism>
<gene>
    <name evidence="1" type="ORF">ACOLOM_LOCUS11325</name>
</gene>
<feature type="non-terminal residue" evidence="1">
    <location>
        <position position="66"/>
    </location>
</feature>